<keyword evidence="11" id="KW-1185">Reference proteome</keyword>
<keyword evidence="4" id="KW-0489">Methyltransferase</keyword>
<dbReference type="EMBL" id="VEPZ02001778">
    <property type="protein sequence ID" value="KAE8655522.1"/>
    <property type="molecule type" value="Genomic_DNA"/>
</dbReference>
<evidence type="ECO:0000256" key="7">
    <source>
        <dbReference type="ARBA" id="ARBA00023242"/>
    </source>
</evidence>
<dbReference type="InterPro" id="IPR050777">
    <property type="entry name" value="SET2_Histone-Lys_MeTrsfase"/>
</dbReference>
<organism evidence="10 11">
    <name type="scientific">Hibiscus syriacus</name>
    <name type="common">Rose of Sharon</name>
    <dbReference type="NCBI Taxonomy" id="106335"/>
    <lineage>
        <taxon>Eukaryota</taxon>
        <taxon>Viridiplantae</taxon>
        <taxon>Streptophyta</taxon>
        <taxon>Embryophyta</taxon>
        <taxon>Tracheophyta</taxon>
        <taxon>Spermatophyta</taxon>
        <taxon>Magnoliopsida</taxon>
        <taxon>eudicotyledons</taxon>
        <taxon>Gunneridae</taxon>
        <taxon>Pentapetalae</taxon>
        <taxon>rosids</taxon>
        <taxon>malvids</taxon>
        <taxon>Malvales</taxon>
        <taxon>Malvaceae</taxon>
        <taxon>Malvoideae</taxon>
        <taxon>Hibiscus</taxon>
    </lineage>
</organism>
<protein>
    <submittedName>
        <fullName evidence="10">Histone-lysine N-methyltransferase ASHH4</fullName>
    </submittedName>
</protein>
<gene>
    <name evidence="10" type="ORF">F3Y22_tig00117026pilonHSYRG00120</name>
</gene>
<dbReference type="AlphaFoldDB" id="A0A6A2WBU9"/>
<feature type="signal peptide" evidence="8">
    <location>
        <begin position="1"/>
        <end position="26"/>
    </location>
</feature>
<keyword evidence="7" id="KW-0539">Nucleus</keyword>
<dbReference type="InterPro" id="IPR001214">
    <property type="entry name" value="SET_dom"/>
</dbReference>
<keyword evidence="5" id="KW-0808">Transferase</keyword>
<dbReference type="GO" id="GO:0005694">
    <property type="term" value="C:chromosome"/>
    <property type="evidence" value="ECO:0007669"/>
    <property type="project" value="UniProtKB-SubCell"/>
</dbReference>
<comment type="subcellular location">
    <subcellularLocation>
        <location evidence="2">Chromosome</location>
    </subcellularLocation>
    <subcellularLocation>
        <location evidence="1">Nucleus</location>
    </subcellularLocation>
</comment>
<dbReference type="Proteomes" id="UP000436088">
    <property type="component" value="Unassembled WGS sequence"/>
</dbReference>
<evidence type="ECO:0000256" key="8">
    <source>
        <dbReference type="SAM" id="SignalP"/>
    </source>
</evidence>
<evidence type="ECO:0000256" key="2">
    <source>
        <dbReference type="ARBA" id="ARBA00004286"/>
    </source>
</evidence>
<proteinExistence type="predicted"/>
<dbReference type="PANTHER" id="PTHR22884">
    <property type="entry name" value="SET DOMAIN PROTEINS"/>
    <property type="match status" value="1"/>
</dbReference>
<dbReference type="PROSITE" id="PS50280">
    <property type="entry name" value="SET"/>
    <property type="match status" value="1"/>
</dbReference>
<feature type="domain" description="SET" evidence="9">
    <location>
        <begin position="51"/>
        <end position="119"/>
    </location>
</feature>
<dbReference type="InterPro" id="IPR046341">
    <property type="entry name" value="SET_dom_sf"/>
</dbReference>
<evidence type="ECO:0000256" key="3">
    <source>
        <dbReference type="ARBA" id="ARBA00022454"/>
    </source>
</evidence>
<dbReference type="GO" id="GO:0032259">
    <property type="term" value="P:methylation"/>
    <property type="evidence" value="ECO:0007669"/>
    <property type="project" value="UniProtKB-KW"/>
</dbReference>
<dbReference type="GO" id="GO:0008168">
    <property type="term" value="F:methyltransferase activity"/>
    <property type="evidence" value="ECO:0007669"/>
    <property type="project" value="UniProtKB-KW"/>
</dbReference>
<feature type="chain" id="PRO_5025611354" evidence="8">
    <location>
        <begin position="27"/>
        <end position="119"/>
    </location>
</feature>
<comment type="caution">
    <text evidence="10">The sequence shown here is derived from an EMBL/GenBank/DDBJ whole genome shotgun (WGS) entry which is preliminary data.</text>
</comment>
<evidence type="ECO:0000313" key="10">
    <source>
        <dbReference type="EMBL" id="KAE8655522.1"/>
    </source>
</evidence>
<keyword evidence="3" id="KW-0158">Chromosome</keyword>
<evidence type="ECO:0000256" key="6">
    <source>
        <dbReference type="ARBA" id="ARBA00022691"/>
    </source>
</evidence>
<dbReference type="GO" id="GO:0005634">
    <property type="term" value="C:nucleus"/>
    <property type="evidence" value="ECO:0007669"/>
    <property type="project" value="UniProtKB-SubCell"/>
</dbReference>
<evidence type="ECO:0000256" key="4">
    <source>
        <dbReference type="ARBA" id="ARBA00022603"/>
    </source>
</evidence>
<evidence type="ECO:0000256" key="1">
    <source>
        <dbReference type="ARBA" id="ARBA00004123"/>
    </source>
</evidence>
<evidence type="ECO:0000313" key="11">
    <source>
        <dbReference type="Proteomes" id="UP000436088"/>
    </source>
</evidence>
<keyword evidence="6" id="KW-0949">S-adenosyl-L-methionine</keyword>
<dbReference type="SUPFAM" id="SSF82199">
    <property type="entry name" value="SET domain"/>
    <property type="match status" value="1"/>
</dbReference>
<reference evidence="10" key="1">
    <citation type="submission" date="2019-09" db="EMBL/GenBank/DDBJ databases">
        <title>Draft genome information of white flower Hibiscus syriacus.</title>
        <authorList>
            <person name="Kim Y.-M."/>
        </authorList>
    </citation>
    <scope>NUCLEOTIDE SEQUENCE [LARGE SCALE GENOMIC DNA]</scope>
    <source>
        <strain evidence="10">YM2019G1</strain>
    </source>
</reference>
<evidence type="ECO:0000259" key="9">
    <source>
        <dbReference type="PROSITE" id="PS50280"/>
    </source>
</evidence>
<name>A0A6A2WBU9_HIBSY</name>
<accession>A0A6A2WBU9</accession>
<dbReference type="Gene3D" id="2.170.270.10">
    <property type="entry name" value="SET domain"/>
    <property type="match status" value="1"/>
</dbReference>
<evidence type="ECO:0000256" key="5">
    <source>
        <dbReference type="ARBA" id="ARBA00022679"/>
    </source>
</evidence>
<keyword evidence="8" id="KW-0732">Signal</keyword>
<sequence>MMMATSVLALHPPVLLFVAEIATVGCSCLVALGCSCGSSCLDKPFQNRPIKNLKLIQTEKCGAGIVADEDIKHGEFIIEYVGEVIDDKTCEERLWKMKHRGETNFYLCEINRDMVIDAT</sequence>
<dbReference type="Pfam" id="PF00856">
    <property type="entry name" value="SET"/>
    <property type="match status" value="1"/>
</dbReference>